<organism evidence="2">
    <name type="scientific">Anopheles coluzzii</name>
    <name type="common">African malaria mosquito</name>
    <dbReference type="NCBI Taxonomy" id="1518534"/>
    <lineage>
        <taxon>Eukaryota</taxon>
        <taxon>Metazoa</taxon>
        <taxon>Ecdysozoa</taxon>
        <taxon>Arthropoda</taxon>
        <taxon>Hexapoda</taxon>
        <taxon>Insecta</taxon>
        <taxon>Pterygota</taxon>
        <taxon>Neoptera</taxon>
        <taxon>Endopterygota</taxon>
        <taxon>Diptera</taxon>
        <taxon>Nematocera</taxon>
        <taxon>Culicoidea</taxon>
        <taxon>Culicidae</taxon>
        <taxon>Anophelinae</taxon>
        <taxon>Anopheles</taxon>
    </lineage>
</organism>
<feature type="compositionally biased region" description="Low complexity" evidence="1">
    <location>
        <begin position="69"/>
        <end position="86"/>
    </location>
</feature>
<accession>A0A8W7PH82</accession>
<dbReference type="EnsemblMetazoa" id="ACOM031106-RA">
    <property type="protein sequence ID" value="ACOM031106-PA.1"/>
    <property type="gene ID" value="ACOM031106"/>
</dbReference>
<name>A0A8W7PH82_ANOCL</name>
<proteinExistence type="predicted"/>
<sequence length="106" mass="11595">MFLEFILGQWKMATEFLRSTATLAQADSVTAPDTADILCGLSRIPDNPNAQCPTRRRVEPTLSRWKSNQAAAIAPAKPAAQAASIAQHTPLPERRKAAPRRSALMR</sequence>
<dbReference type="AlphaFoldDB" id="A0A8W7PH82"/>
<reference evidence="2" key="1">
    <citation type="submission" date="2022-08" db="UniProtKB">
        <authorList>
            <consortium name="EnsemblMetazoa"/>
        </authorList>
    </citation>
    <scope>IDENTIFICATION</scope>
</reference>
<dbReference type="Proteomes" id="UP000075882">
    <property type="component" value="Unassembled WGS sequence"/>
</dbReference>
<feature type="region of interest" description="Disordered" evidence="1">
    <location>
        <begin position="69"/>
        <end position="106"/>
    </location>
</feature>
<evidence type="ECO:0000313" key="2">
    <source>
        <dbReference type="EnsemblMetazoa" id="ACOM031106-PA.1"/>
    </source>
</evidence>
<protein>
    <submittedName>
        <fullName evidence="2">Uncharacterized protein</fullName>
    </submittedName>
</protein>
<evidence type="ECO:0000256" key="1">
    <source>
        <dbReference type="SAM" id="MobiDB-lite"/>
    </source>
</evidence>